<dbReference type="AlphaFoldDB" id="A0A0F8GJA9"/>
<dbReference type="RefSeq" id="WP_048049321.1">
    <property type="nucleotide sequence ID" value="NZ_JJPL01000078.1"/>
</dbReference>
<name>A0A0F8GJA9_METMZ</name>
<accession>A0A0F8GJA9</accession>
<dbReference type="EMBL" id="JJPL01000078">
    <property type="protein sequence ID" value="KKG64481.1"/>
    <property type="molecule type" value="Genomic_DNA"/>
</dbReference>
<comment type="caution">
    <text evidence="1">The sequence shown here is derived from an EMBL/GenBank/DDBJ whole genome shotgun (WGS) entry which is preliminary data.</text>
</comment>
<sequence length="118" mass="14101">MIELKAENVYNYLITIANSPKNTVTYWKMEEKYGLEHNPKNLQQLTDILNLIVIYNRLKGEPFLAALVVNKRGMPGDGFFRTLNFVDVDVEDKIDFFVKEVQRIRDYNWEKWDWNIIK</sequence>
<protein>
    <submittedName>
        <fullName evidence="1">Uncharacterized protein</fullName>
    </submittedName>
</protein>
<evidence type="ECO:0000313" key="1">
    <source>
        <dbReference type="EMBL" id="KKG64481.1"/>
    </source>
</evidence>
<proteinExistence type="predicted"/>
<evidence type="ECO:0000313" key="2">
    <source>
        <dbReference type="Proteomes" id="UP000034424"/>
    </source>
</evidence>
<gene>
    <name evidence="1" type="ORF">DU67_07385</name>
</gene>
<dbReference type="PATRIC" id="fig|2209.70.peg.1641"/>
<organism evidence="1 2">
    <name type="scientific">Methanosarcina mazei</name>
    <name type="common">Methanosarcina frisia</name>
    <dbReference type="NCBI Taxonomy" id="2209"/>
    <lineage>
        <taxon>Archaea</taxon>
        <taxon>Methanobacteriati</taxon>
        <taxon>Methanobacteriota</taxon>
        <taxon>Stenosarchaea group</taxon>
        <taxon>Methanomicrobia</taxon>
        <taxon>Methanosarcinales</taxon>
        <taxon>Methanosarcinaceae</taxon>
        <taxon>Methanosarcina</taxon>
    </lineage>
</organism>
<dbReference type="Proteomes" id="UP000034424">
    <property type="component" value="Unassembled WGS sequence"/>
</dbReference>
<reference evidence="1 2" key="1">
    <citation type="journal article" date="2015" name="ISME J.">
        <title>Genomic and phenotypic differentiation among Methanosarcina mazei populations from Columbia River sediment.</title>
        <authorList>
            <person name="Youngblut N.D."/>
            <person name="Wirth J.S."/>
            <person name="Henriksen J.R."/>
            <person name="Smith M."/>
            <person name="Simon H."/>
            <person name="Metcalf W.W."/>
            <person name="Whitaker R.J."/>
        </authorList>
    </citation>
    <scope>NUCLEOTIDE SEQUENCE [LARGE SCALE GENOMIC DNA]</scope>
    <source>
        <strain evidence="1 2">3.F.T.2.1</strain>
    </source>
</reference>